<accession>A0ACC0Y5D1</accession>
<sequence>MDLNTDQPPFWSQPITSMPRRRSSAPLLPLPILIVLLPIIALLILFFALPPFLTVTLQIIRLYGTVKKGWDSLNIVLVLFAILCGIFAKRNNDGSNTDNNVNNVPNISDGLDKNVNQPHSKPWFGDHFSNTKIYDRPISTAVTDTSRLRRSSSSYPDLRQDGLWETDEDRFRFFDDFDVQNRYRSHVDGLDNNSTQQVLRRTRSDFEEYSQVKVVPVDTFVLRSSHVSPPKSPTPPPQPPPPPPPPVVRHGPRRTYQTVGLKERNVECDVHTNKVKSPPPAAPPPGAPPPPPPPVQMGYRSEHKYVKIERIKSNATKEIKMVFASLYNQRKRIKKKHMTNNTEEYGKSFHSPPEPPQYSSVPPLSSPPLPPPVPPHPSSVFQNLFKKSSKSKKVHSVPPPTPPPPPPLRSTKRRSPAPPPPPAPQKPPPQPLRRRKVATSGKPPLSTRVNNSYNENPNSGNQSPLIPVPPPPPPFKMPECRFVVRGDFVSLHSGRNSRCGSPDLEKVDNDVSSTKESMDEKVKVIDGEDGLGSVFCPSPDVNIKADTFIARLRDGWRLEKMNSLREKRKMGSGPGPSPDPLQI</sequence>
<organism evidence="1 2">
    <name type="scientific">Pistacia integerrima</name>
    <dbReference type="NCBI Taxonomy" id="434235"/>
    <lineage>
        <taxon>Eukaryota</taxon>
        <taxon>Viridiplantae</taxon>
        <taxon>Streptophyta</taxon>
        <taxon>Embryophyta</taxon>
        <taxon>Tracheophyta</taxon>
        <taxon>Spermatophyta</taxon>
        <taxon>Magnoliopsida</taxon>
        <taxon>eudicotyledons</taxon>
        <taxon>Gunneridae</taxon>
        <taxon>Pentapetalae</taxon>
        <taxon>rosids</taxon>
        <taxon>malvids</taxon>
        <taxon>Sapindales</taxon>
        <taxon>Anacardiaceae</taxon>
        <taxon>Pistacia</taxon>
    </lineage>
</organism>
<dbReference type="EMBL" id="CM047743">
    <property type="protein sequence ID" value="KAJ0029809.1"/>
    <property type="molecule type" value="Genomic_DNA"/>
</dbReference>
<keyword evidence="2" id="KW-1185">Reference proteome</keyword>
<protein>
    <submittedName>
        <fullName evidence="1">Uncharacterized protein</fullName>
    </submittedName>
</protein>
<proteinExistence type="predicted"/>
<gene>
    <name evidence="1" type="ORF">Pint_13447</name>
</gene>
<comment type="caution">
    <text evidence="1">The sequence shown here is derived from an EMBL/GenBank/DDBJ whole genome shotgun (WGS) entry which is preliminary data.</text>
</comment>
<name>A0ACC0Y5D1_9ROSI</name>
<evidence type="ECO:0000313" key="1">
    <source>
        <dbReference type="EMBL" id="KAJ0029809.1"/>
    </source>
</evidence>
<evidence type="ECO:0000313" key="2">
    <source>
        <dbReference type="Proteomes" id="UP001163603"/>
    </source>
</evidence>
<dbReference type="Proteomes" id="UP001163603">
    <property type="component" value="Chromosome 8"/>
</dbReference>
<reference evidence="2" key="1">
    <citation type="journal article" date="2023" name="G3 (Bethesda)">
        <title>Genome assembly and association tests identify interacting loci associated with vigor, precocity, and sex in interspecific pistachio rootstocks.</title>
        <authorList>
            <person name="Palmer W."/>
            <person name="Jacygrad E."/>
            <person name="Sagayaradj S."/>
            <person name="Cavanaugh K."/>
            <person name="Han R."/>
            <person name="Bertier L."/>
            <person name="Beede B."/>
            <person name="Kafkas S."/>
            <person name="Golino D."/>
            <person name="Preece J."/>
            <person name="Michelmore R."/>
        </authorList>
    </citation>
    <scope>NUCLEOTIDE SEQUENCE [LARGE SCALE GENOMIC DNA]</scope>
</reference>